<name>A0A1G2HN33_9BACT</name>
<evidence type="ECO:0000256" key="1">
    <source>
        <dbReference type="SAM" id="Phobius"/>
    </source>
</evidence>
<dbReference type="SUPFAM" id="SSF54523">
    <property type="entry name" value="Pili subunits"/>
    <property type="match status" value="1"/>
</dbReference>
<keyword evidence="1" id="KW-0472">Membrane</keyword>
<reference evidence="2 3" key="1">
    <citation type="journal article" date="2016" name="Nat. Commun.">
        <title>Thousands of microbial genomes shed light on interconnected biogeochemical processes in an aquifer system.</title>
        <authorList>
            <person name="Anantharaman K."/>
            <person name="Brown C.T."/>
            <person name="Hug L.A."/>
            <person name="Sharon I."/>
            <person name="Castelle C.J."/>
            <person name="Probst A.J."/>
            <person name="Thomas B.C."/>
            <person name="Singh A."/>
            <person name="Wilkins M.J."/>
            <person name="Karaoz U."/>
            <person name="Brodie E.L."/>
            <person name="Williams K.H."/>
            <person name="Hubbard S.S."/>
            <person name="Banfield J.F."/>
        </authorList>
    </citation>
    <scope>NUCLEOTIDE SEQUENCE [LARGE SCALE GENOMIC DNA]</scope>
</reference>
<dbReference type="EMBL" id="MHOO01000011">
    <property type="protein sequence ID" value="OGZ63896.1"/>
    <property type="molecule type" value="Genomic_DNA"/>
</dbReference>
<dbReference type="STRING" id="1802202.A2730_01250"/>
<dbReference type="Proteomes" id="UP000176855">
    <property type="component" value="Unassembled WGS sequence"/>
</dbReference>
<dbReference type="AlphaFoldDB" id="A0A1G2HN33"/>
<gene>
    <name evidence="2" type="ORF">A2730_01250</name>
</gene>
<dbReference type="NCBIfam" id="TIGR02532">
    <property type="entry name" value="IV_pilin_GFxxxE"/>
    <property type="match status" value="1"/>
</dbReference>
<accession>A0A1G2HN33</accession>
<proteinExistence type="predicted"/>
<dbReference type="InterPro" id="IPR045584">
    <property type="entry name" value="Pilin-like"/>
</dbReference>
<protein>
    <recommendedName>
        <fullName evidence="4">Prepilin-type N-terminal cleavage/methylation domain-containing protein</fullName>
    </recommendedName>
</protein>
<feature type="transmembrane region" description="Helical" evidence="1">
    <location>
        <begin position="6"/>
        <end position="26"/>
    </location>
</feature>
<dbReference type="InterPro" id="IPR012902">
    <property type="entry name" value="N_methyl_site"/>
</dbReference>
<dbReference type="PROSITE" id="PS00409">
    <property type="entry name" value="PROKAR_NTER_METHYL"/>
    <property type="match status" value="1"/>
</dbReference>
<evidence type="ECO:0000313" key="3">
    <source>
        <dbReference type="Proteomes" id="UP000176855"/>
    </source>
</evidence>
<organism evidence="2 3">
    <name type="scientific">Candidatus Staskawiczbacteria bacterium RIFCSPHIGHO2_01_FULL_39_25</name>
    <dbReference type="NCBI Taxonomy" id="1802202"/>
    <lineage>
        <taxon>Bacteria</taxon>
        <taxon>Candidatus Staskawicziibacteriota</taxon>
    </lineage>
</organism>
<keyword evidence="1" id="KW-0812">Transmembrane</keyword>
<keyword evidence="1" id="KW-1133">Transmembrane helix</keyword>
<dbReference type="Pfam" id="PF07963">
    <property type="entry name" value="N_methyl"/>
    <property type="match status" value="1"/>
</dbReference>
<dbReference type="Gene3D" id="3.30.700.10">
    <property type="entry name" value="Glycoprotein, Type 4 Pilin"/>
    <property type="match status" value="1"/>
</dbReference>
<comment type="caution">
    <text evidence="2">The sequence shown here is derived from an EMBL/GenBank/DDBJ whole genome shotgun (WGS) entry which is preliminary data.</text>
</comment>
<evidence type="ECO:0008006" key="4">
    <source>
        <dbReference type="Google" id="ProtNLM"/>
    </source>
</evidence>
<evidence type="ECO:0000313" key="2">
    <source>
        <dbReference type="EMBL" id="OGZ63896.1"/>
    </source>
</evidence>
<sequence>MKQGGFTLIEVLVVVAIIMVLSTIFVTDFGVIQKKSDLDAGVQEVAGILKLAQSKTLASENNNQYGVYLNTAASPHQYILFKGSSYAARDTSYDQQYPLPKTIEFFAIDLNGGNEVVFDKITGASQQSGSIPFRVQLDTTQTKTIYVASSGTVGFEAPVAPSDASRVKDSRHVHFDYSRIILTAAENIVLDFNNGQVVQTLPISSHLANGQIDLETTANAGGSDQTVQIHTHRLNNLDTQFSIHRDRRFNDVPLKITLSGDISGYLVNYSADGLTTDFSSLFTSNLNWQ</sequence>